<protein>
    <submittedName>
        <fullName evidence="2">Uncharacterized protein</fullName>
    </submittedName>
</protein>
<dbReference type="EMBL" id="BAAATM010000022">
    <property type="protein sequence ID" value="GAA2554809.1"/>
    <property type="molecule type" value="Genomic_DNA"/>
</dbReference>
<dbReference type="RefSeq" id="WP_344542982.1">
    <property type="nucleotide sequence ID" value="NZ_BAAATM010000022.1"/>
</dbReference>
<accession>A0ABP6BBN3</accession>
<dbReference type="Proteomes" id="UP001501095">
    <property type="component" value="Unassembled WGS sequence"/>
</dbReference>
<gene>
    <name evidence="2" type="ORF">GCM10010423_64980</name>
</gene>
<comment type="caution">
    <text evidence="2">The sequence shown here is derived from an EMBL/GenBank/DDBJ whole genome shotgun (WGS) entry which is preliminary data.</text>
</comment>
<feature type="region of interest" description="Disordered" evidence="1">
    <location>
        <begin position="13"/>
        <end position="57"/>
    </location>
</feature>
<reference evidence="3" key="1">
    <citation type="journal article" date="2019" name="Int. J. Syst. Evol. Microbiol.">
        <title>The Global Catalogue of Microorganisms (GCM) 10K type strain sequencing project: providing services to taxonomists for standard genome sequencing and annotation.</title>
        <authorList>
            <consortium name="The Broad Institute Genomics Platform"/>
            <consortium name="The Broad Institute Genome Sequencing Center for Infectious Disease"/>
            <person name="Wu L."/>
            <person name="Ma J."/>
        </authorList>
    </citation>
    <scope>NUCLEOTIDE SEQUENCE [LARGE SCALE GENOMIC DNA]</scope>
    <source>
        <strain evidence="3">JCM 6924</strain>
    </source>
</reference>
<keyword evidence="3" id="KW-1185">Reference proteome</keyword>
<evidence type="ECO:0000313" key="2">
    <source>
        <dbReference type="EMBL" id="GAA2554809.1"/>
    </source>
</evidence>
<evidence type="ECO:0000256" key="1">
    <source>
        <dbReference type="SAM" id="MobiDB-lite"/>
    </source>
</evidence>
<sequence>MLSDDEFYDAIKPHLRAKSAGQKQKITPKDASATWSNGEKDPDGVTESVGPNGPKLSITATRVHRDVPVGNPDRYGPRQYYSGNRYSGWAWPVVDADDPRSPVDGIVNLVNGKSYKVRINHVSTMENPVTLTHTVKFILTSLYPSTKVDFVIKFEGSVKPHGEFEALDPGLNDIANDWMVRYMMRQINGK</sequence>
<organism evidence="2 3">
    <name type="scientific">Streptomyces levis</name>
    <dbReference type="NCBI Taxonomy" id="285566"/>
    <lineage>
        <taxon>Bacteria</taxon>
        <taxon>Bacillati</taxon>
        <taxon>Actinomycetota</taxon>
        <taxon>Actinomycetes</taxon>
        <taxon>Kitasatosporales</taxon>
        <taxon>Streptomycetaceae</taxon>
        <taxon>Streptomyces</taxon>
    </lineage>
</organism>
<name>A0ABP6BBN3_9ACTN</name>
<evidence type="ECO:0000313" key="3">
    <source>
        <dbReference type="Proteomes" id="UP001501095"/>
    </source>
</evidence>
<proteinExistence type="predicted"/>